<keyword evidence="6" id="KW-1185">Reference proteome</keyword>
<evidence type="ECO:0000313" key="6">
    <source>
        <dbReference type="Proteomes" id="UP000318927"/>
    </source>
</evidence>
<accession>A0A5B8K1A1</accession>
<dbReference type="SUPFAM" id="SSF88659">
    <property type="entry name" value="Sigma3 and sigma4 domains of RNA polymerase sigma factors"/>
    <property type="match status" value="1"/>
</dbReference>
<dbReference type="InterPro" id="IPR036388">
    <property type="entry name" value="WH-like_DNA-bd_sf"/>
</dbReference>
<dbReference type="Pfam" id="PF04297">
    <property type="entry name" value="UPF0122"/>
    <property type="match status" value="1"/>
</dbReference>
<comment type="similarity">
    <text evidence="1">Belongs to the UPF0122 family.</text>
</comment>
<evidence type="ECO:0000313" key="5">
    <source>
        <dbReference type="Proteomes" id="UP000317512"/>
    </source>
</evidence>
<dbReference type="EMBL" id="CP042295">
    <property type="protein sequence ID" value="QDY86667.1"/>
    <property type="molecule type" value="Genomic_DNA"/>
</dbReference>
<protein>
    <recommendedName>
        <fullName evidence="7">Sigma-70 family RNA polymerase sigma factor</fullName>
    </recommendedName>
</protein>
<dbReference type="RefSeq" id="WP_146308865.1">
    <property type="nucleotide sequence ID" value="NZ_CP041663.1"/>
</dbReference>
<dbReference type="InterPro" id="IPR007394">
    <property type="entry name" value="UPF0122"/>
</dbReference>
<reference evidence="5" key="2">
    <citation type="submission" date="2019-07" db="EMBL/GenBank/DDBJ databases">
        <title>Complete genome sequences of three Mycoplasma sp. 1220 strains.</title>
        <authorList>
            <person name="Grozner D."/>
            <person name="Forro B."/>
            <person name="Kovacs A.B."/>
            <person name="Marton S."/>
            <person name="Banyai K."/>
            <person name="Kreizinger Z."/>
            <person name="Sulyok K.M."/>
            <person name="Gyuranecz M."/>
        </authorList>
    </citation>
    <scope>NUCLEOTIDE SEQUENCE [LARGE SCALE GENOMIC DNA]</scope>
    <source>
        <strain evidence="5">MYCAV93</strain>
    </source>
</reference>
<evidence type="ECO:0000313" key="3">
    <source>
        <dbReference type="EMBL" id="QDY86667.1"/>
    </source>
</evidence>
<evidence type="ECO:0000313" key="4">
    <source>
        <dbReference type="EMBL" id="QDY88400.1"/>
    </source>
</evidence>
<dbReference type="InterPro" id="IPR013324">
    <property type="entry name" value="RNA_pol_sigma_r3/r4-like"/>
</dbReference>
<gene>
    <name evidence="4" type="ORF">FOY43_01830</name>
    <name evidence="3" type="ORF">FRW55_00595</name>
</gene>
<organism evidence="4 5">
    <name type="scientific">Mycoplasma anserisalpingitidis</name>
    <dbReference type="NCBI Taxonomy" id="519450"/>
    <lineage>
        <taxon>Bacteria</taxon>
        <taxon>Bacillati</taxon>
        <taxon>Mycoplasmatota</taxon>
        <taxon>Mollicutes</taxon>
        <taxon>Mycoplasmataceae</taxon>
        <taxon>Mycoplasma</taxon>
    </lineage>
</organism>
<evidence type="ECO:0008006" key="7">
    <source>
        <dbReference type="Google" id="ProtNLM"/>
    </source>
</evidence>
<reference evidence="4 6" key="1">
    <citation type="journal article" date="2019" name="Microbiol. Resour. Announc.">
        <title>Complete Genome Sequences of Three Mycoplasma anserisalpingitis (Mycoplasma sp. 1220) Strains.</title>
        <authorList>
            <person name="Grozner D."/>
            <person name="Forro B."/>
            <person name="Kovacs A.B."/>
            <person name="Marton S."/>
            <person name="Banyai K."/>
            <person name="Kreizinger Z."/>
            <person name="Sulyok K.M."/>
            <person name="Gyuranecz M."/>
        </authorList>
    </citation>
    <scope>NUCLEOTIDE SEQUENCE</scope>
    <source>
        <strain evidence="3 6">ATCC:BAA-2147</strain>
        <strain evidence="4">MYCAV93</strain>
    </source>
</reference>
<dbReference type="EMBL" id="CP041663">
    <property type="protein sequence ID" value="QDY88400.1"/>
    <property type="molecule type" value="Genomic_DNA"/>
</dbReference>
<dbReference type="Proteomes" id="UP000318927">
    <property type="component" value="Chromosome"/>
</dbReference>
<dbReference type="AlphaFoldDB" id="A0A5B8K1A1"/>
<proteinExistence type="inferred from homology"/>
<comment type="function">
    <text evidence="2">Might take part in the signal recognition particle (SRP) pathway. This is inferred from the conservation of its genetic proximity to ftsY/ffh. May be a regulatory protein.</text>
</comment>
<evidence type="ECO:0000256" key="1">
    <source>
        <dbReference type="ARBA" id="ARBA00008720"/>
    </source>
</evidence>
<dbReference type="KEGG" id="mans:FRW55_00595"/>
<sequence>MSKEIIIDENEYYVSLYEKYKNFLTQTQSQNFYLYYFEDLSYAEIAKISATTRAAAQDSIKKAKIKLKKIHESIDE</sequence>
<dbReference type="Proteomes" id="UP000317512">
    <property type="component" value="Chromosome"/>
</dbReference>
<name>A0A5B8K1A1_9MOLU</name>
<dbReference type="Gene3D" id="1.10.10.10">
    <property type="entry name" value="Winged helix-like DNA-binding domain superfamily/Winged helix DNA-binding domain"/>
    <property type="match status" value="1"/>
</dbReference>
<dbReference type="OrthoDB" id="399219at2"/>
<evidence type="ECO:0000256" key="2">
    <source>
        <dbReference type="ARBA" id="ARBA00024764"/>
    </source>
</evidence>